<keyword evidence="2" id="KW-1185">Reference proteome</keyword>
<dbReference type="Proteomes" id="UP001642360">
    <property type="component" value="Unassembled WGS sequence"/>
</dbReference>
<gene>
    <name evidence="1" type="ORF">ILEXP_LOCUS14003</name>
</gene>
<dbReference type="AlphaFoldDB" id="A0ABC8RVZ7"/>
<name>A0ABC8RVZ7_9AQUA</name>
<accession>A0ABC8RVZ7</accession>
<reference evidence="1 2" key="1">
    <citation type="submission" date="2024-02" db="EMBL/GenBank/DDBJ databases">
        <authorList>
            <person name="Vignale AGUSTIN F."/>
            <person name="Sosa J E."/>
            <person name="Modenutti C."/>
        </authorList>
    </citation>
    <scope>NUCLEOTIDE SEQUENCE [LARGE SCALE GENOMIC DNA]</scope>
</reference>
<sequence length="152" mass="17507">MVQRDRYDSSINVDDSRLLFSIWYGEGEQSFQLNIRVSLAWDCPVFLISIWVRLRFAIHMGGGWDRERPFKQQLRTAIAILSSALSFLIDSSRVFLCRPIPVLFTSVGLDLEQEIISRTDGHDTDLPFSEIEQKTSGICKSNQRIQELNKNP</sequence>
<protein>
    <submittedName>
        <fullName evidence="1">Uncharacterized protein</fullName>
    </submittedName>
</protein>
<comment type="caution">
    <text evidence="1">The sequence shown here is derived from an EMBL/GenBank/DDBJ whole genome shotgun (WGS) entry which is preliminary data.</text>
</comment>
<organism evidence="1 2">
    <name type="scientific">Ilex paraguariensis</name>
    <name type="common">yerba mate</name>
    <dbReference type="NCBI Taxonomy" id="185542"/>
    <lineage>
        <taxon>Eukaryota</taxon>
        <taxon>Viridiplantae</taxon>
        <taxon>Streptophyta</taxon>
        <taxon>Embryophyta</taxon>
        <taxon>Tracheophyta</taxon>
        <taxon>Spermatophyta</taxon>
        <taxon>Magnoliopsida</taxon>
        <taxon>eudicotyledons</taxon>
        <taxon>Gunneridae</taxon>
        <taxon>Pentapetalae</taxon>
        <taxon>asterids</taxon>
        <taxon>campanulids</taxon>
        <taxon>Aquifoliales</taxon>
        <taxon>Aquifoliaceae</taxon>
        <taxon>Ilex</taxon>
    </lineage>
</organism>
<proteinExistence type="predicted"/>
<evidence type="ECO:0000313" key="2">
    <source>
        <dbReference type="Proteomes" id="UP001642360"/>
    </source>
</evidence>
<dbReference type="EMBL" id="CAUOFW020001542">
    <property type="protein sequence ID" value="CAK9146172.1"/>
    <property type="molecule type" value="Genomic_DNA"/>
</dbReference>
<evidence type="ECO:0000313" key="1">
    <source>
        <dbReference type="EMBL" id="CAK9146172.1"/>
    </source>
</evidence>